<dbReference type="PANTHER" id="PTHR43267:SF2">
    <property type="entry name" value="TRNA THREONYLCARBAMOYLADENOSINE DEHYDRATASE 1-RELATED"/>
    <property type="match status" value="1"/>
</dbReference>
<keyword evidence="3" id="KW-1185">Reference proteome</keyword>
<dbReference type="Gene3D" id="3.40.50.720">
    <property type="entry name" value="NAD(P)-binding Rossmann-like Domain"/>
    <property type="match status" value="1"/>
</dbReference>
<dbReference type="Gene3D" id="1.10.1370.30">
    <property type="match status" value="1"/>
</dbReference>
<dbReference type="InterPro" id="IPR000594">
    <property type="entry name" value="ThiF_NAD_FAD-bd"/>
</dbReference>
<dbReference type="InterPro" id="IPR035985">
    <property type="entry name" value="Ubiquitin-activating_enz"/>
</dbReference>
<dbReference type="Pfam" id="PF00899">
    <property type="entry name" value="ThiF"/>
    <property type="match status" value="1"/>
</dbReference>
<dbReference type="RefSeq" id="WP_213536424.1">
    <property type="nucleotide sequence ID" value="NZ_BOVQ01000006.1"/>
</dbReference>
<evidence type="ECO:0000313" key="3">
    <source>
        <dbReference type="Proteomes" id="UP001595987"/>
    </source>
</evidence>
<sequence>MLIINKAKYLSIDENGLFFYDSNYKKLHRYTKEVWECLISWYEEPKNEDDFPDIKLSQDELEALIIVLKQNNILKEFHEVDEVDEKMIRLNNFYETYGSTTFNKVFDTKILIIGCGTVGSGVVQSLVKMGFTNFCLIDFDKVEMKNVIAQTIFENKDVGKEKVEVIKGYIEQHSLFLPNIVLQKTFINTIQDFITIYKNYEADFIIDCSDTKTKELVTQLIKFIEIKKKVYLSTGYSTNKSIVYKVSDDFSNFRNYTFKNWEHFEKSLHYPSNRGTIIDSQLLGSIITRIIVNHIYKLAPLDQLLEINLLNMSTSFVEYHSNREKFQKNLAGIFEKTPLKNITNQKEKIINFAQYLKFINNIQLDTTYLSTDITTSLAIFSEQFAKRQKSLTNTLSIPLPSNFYSENQLMKYFADYSSQEYFYIFATENKTELLKSFSISLKNYFSSLSQRDKELLSEIKNLSEENYHTINTDDKEKIDYFDYKPEGKVDFGSDEKCLDFIHCLLLQNNQRFSKIFDKLLEDNHINLEISKDIFGKTLYITSLDEHFVYSTFDNSYDAVITLLHELGHCFTNYQLDKEFYLFQSNSYLNEGLANQFLVDILDYKISEHYQAELNQLKKAIYSKFYREVTYHLDQLIFLTTSYAFMEKNVELTETDYLRLFNAMKNLHSNISEYTHGKLFEYNYLLNIQMYMGQKSILHDFLETVNFLALDYKVSAKGSLPKELIFEQKTLASAIIVALKNLKEHLQ</sequence>
<dbReference type="SUPFAM" id="SSF55486">
    <property type="entry name" value="Metalloproteases ('zincins'), catalytic domain"/>
    <property type="match status" value="1"/>
</dbReference>
<evidence type="ECO:0000259" key="1">
    <source>
        <dbReference type="Pfam" id="PF00899"/>
    </source>
</evidence>
<keyword evidence="2" id="KW-0808">Transferase</keyword>
<accession>A0ABV9JFJ8</accession>
<feature type="domain" description="THIF-type NAD/FAD binding fold" evidence="1">
    <location>
        <begin position="97"/>
        <end position="255"/>
    </location>
</feature>
<keyword evidence="2" id="KW-0548">Nucleotidyltransferase</keyword>
<name>A0ABV9JFJ8_9LACT</name>
<reference evidence="3" key="1">
    <citation type="journal article" date="2019" name="Int. J. Syst. Evol. Microbiol.">
        <title>The Global Catalogue of Microorganisms (GCM) 10K type strain sequencing project: providing services to taxonomists for standard genome sequencing and annotation.</title>
        <authorList>
            <consortium name="The Broad Institute Genomics Platform"/>
            <consortium name="The Broad Institute Genome Sequencing Center for Infectious Disease"/>
            <person name="Wu L."/>
            <person name="Ma J."/>
        </authorList>
    </citation>
    <scope>NUCLEOTIDE SEQUENCE [LARGE SCALE GENOMIC DNA]</scope>
    <source>
        <strain evidence="3">CCUG 63287</strain>
    </source>
</reference>
<dbReference type="Proteomes" id="UP001595987">
    <property type="component" value="Unassembled WGS sequence"/>
</dbReference>
<dbReference type="PANTHER" id="PTHR43267">
    <property type="entry name" value="TRNA THREONYLCARBAMOYLADENOSINE DEHYDRATASE"/>
    <property type="match status" value="1"/>
</dbReference>
<evidence type="ECO:0000313" key="2">
    <source>
        <dbReference type="EMBL" id="MFC4653247.1"/>
    </source>
</evidence>
<dbReference type="InterPro" id="IPR045886">
    <property type="entry name" value="ThiF/MoeB/HesA"/>
</dbReference>
<dbReference type="CDD" id="cd01483">
    <property type="entry name" value="E1_enzyme_family"/>
    <property type="match status" value="1"/>
</dbReference>
<organism evidence="2 3">
    <name type="scientific">Lactococcus nasutitermitis</name>
    <dbReference type="NCBI Taxonomy" id="1652957"/>
    <lineage>
        <taxon>Bacteria</taxon>
        <taxon>Bacillati</taxon>
        <taxon>Bacillota</taxon>
        <taxon>Bacilli</taxon>
        <taxon>Lactobacillales</taxon>
        <taxon>Streptococcaceae</taxon>
        <taxon>Lactococcus</taxon>
    </lineage>
</organism>
<gene>
    <name evidence="2" type="ORF">ACFO26_10055</name>
</gene>
<comment type="caution">
    <text evidence="2">The sequence shown here is derived from an EMBL/GenBank/DDBJ whole genome shotgun (WGS) entry which is preliminary data.</text>
</comment>
<proteinExistence type="predicted"/>
<protein>
    <submittedName>
        <fullName evidence="2">ThiF family adenylyltransferase</fullName>
    </submittedName>
</protein>
<dbReference type="SUPFAM" id="SSF69572">
    <property type="entry name" value="Activating enzymes of the ubiquitin-like proteins"/>
    <property type="match status" value="1"/>
</dbReference>
<dbReference type="GO" id="GO:0016779">
    <property type="term" value="F:nucleotidyltransferase activity"/>
    <property type="evidence" value="ECO:0007669"/>
    <property type="project" value="UniProtKB-KW"/>
</dbReference>
<dbReference type="EMBL" id="JBHSGD010000008">
    <property type="protein sequence ID" value="MFC4653247.1"/>
    <property type="molecule type" value="Genomic_DNA"/>
</dbReference>